<name>A0ACB7X7J0_9ERIC</name>
<keyword evidence="2" id="KW-1185">Reference proteome</keyword>
<gene>
    <name evidence="1" type="ORF">Vadar_004250</name>
</gene>
<evidence type="ECO:0000313" key="1">
    <source>
        <dbReference type="EMBL" id="KAH7836677.1"/>
    </source>
</evidence>
<protein>
    <submittedName>
        <fullName evidence="1">Uncharacterized protein</fullName>
    </submittedName>
</protein>
<sequence length="206" mass="23672">MAELSVFEKAKKELEDFYLGVSEESKELSFKDLVQAKQQEASPLDEKKECGPLDPASETNPSKQEDFYLGVSEELLELSFKDLVRAKQQGAGPSDEKKKPDPLDPTSDTNPRKQEQSSEFYYVGNNSNRGVWESLLQAMCARRDGRDDGRKQVYRMLRKEDSTKGTYKEQDRERVVRSMFMFPCMDHGDAARAQAGRKRAQEERRE</sequence>
<dbReference type="Proteomes" id="UP000828048">
    <property type="component" value="Chromosome 6"/>
</dbReference>
<proteinExistence type="predicted"/>
<dbReference type="EMBL" id="CM037156">
    <property type="protein sequence ID" value="KAH7836677.1"/>
    <property type="molecule type" value="Genomic_DNA"/>
</dbReference>
<accession>A0ACB7X7J0</accession>
<comment type="caution">
    <text evidence="1">The sequence shown here is derived from an EMBL/GenBank/DDBJ whole genome shotgun (WGS) entry which is preliminary data.</text>
</comment>
<reference evidence="1 2" key="1">
    <citation type="journal article" date="2021" name="Hortic Res">
        <title>High-quality reference genome and annotation aids understanding of berry development for evergreen blueberry (Vaccinium darrowii).</title>
        <authorList>
            <person name="Yu J."/>
            <person name="Hulse-Kemp A.M."/>
            <person name="Babiker E."/>
            <person name="Staton M."/>
        </authorList>
    </citation>
    <scope>NUCLEOTIDE SEQUENCE [LARGE SCALE GENOMIC DNA]</scope>
    <source>
        <strain evidence="2">cv. NJ 8807/NJ 8810</strain>
        <tissue evidence="1">Young leaf</tissue>
    </source>
</reference>
<organism evidence="1 2">
    <name type="scientific">Vaccinium darrowii</name>
    <dbReference type="NCBI Taxonomy" id="229202"/>
    <lineage>
        <taxon>Eukaryota</taxon>
        <taxon>Viridiplantae</taxon>
        <taxon>Streptophyta</taxon>
        <taxon>Embryophyta</taxon>
        <taxon>Tracheophyta</taxon>
        <taxon>Spermatophyta</taxon>
        <taxon>Magnoliopsida</taxon>
        <taxon>eudicotyledons</taxon>
        <taxon>Gunneridae</taxon>
        <taxon>Pentapetalae</taxon>
        <taxon>asterids</taxon>
        <taxon>Ericales</taxon>
        <taxon>Ericaceae</taxon>
        <taxon>Vaccinioideae</taxon>
        <taxon>Vaccinieae</taxon>
        <taxon>Vaccinium</taxon>
    </lineage>
</organism>
<evidence type="ECO:0000313" key="2">
    <source>
        <dbReference type="Proteomes" id="UP000828048"/>
    </source>
</evidence>